<gene>
    <name evidence="1" type="ORF">DSO57_1027741</name>
</gene>
<sequence>MKIYEQVMKLVLLCTLGATLAEMDKCAYCYEELNCIASCNFVPNPAPKVVKESETCKPKCRDDANCFSSCAGKLLTADQPSKNETTKSTNQGQDSTTTSYAPPSYTYSPIFLSLLLPILPLDL</sequence>
<reference evidence="1" key="1">
    <citation type="submission" date="2022-04" db="EMBL/GenBank/DDBJ databases">
        <title>Genome of the entomopathogenic fungus Entomophthora muscae.</title>
        <authorList>
            <person name="Elya C."/>
            <person name="Lovett B.R."/>
            <person name="Lee E."/>
            <person name="Macias A.M."/>
            <person name="Hajek A.E."/>
            <person name="De Bivort B.L."/>
            <person name="Kasson M.T."/>
            <person name="De Fine Licht H.H."/>
            <person name="Stajich J.E."/>
        </authorList>
    </citation>
    <scope>NUCLEOTIDE SEQUENCE</scope>
    <source>
        <strain evidence="1">Berkeley</strain>
    </source>
</reference>
<organism evidence="1 2">
    <name type="scientific">Entomophthora muscae</name>
    <dbReference type="NCBI Taxonomy" id="34485"/>
    <lineage>
        <taxon>Eukaryota</taxon>
        <taxon>Fungi</taxon>
        <taxon>Fungi incertae sedis</taxon>
        <taxon>Zoopagomycota</taxon>
        <taxon>Entomophthoromycotina</taxon>
        <taxon>Entomophthoromycetes</taxon>
        <taxon>Entomophthorales</taxon>
        <taxon>Entomophthoraceae</taxon>
        <taxon>Entomophthora</taxon>
    </lineage>
</organism>
<accession>A0ACC2UBK1</accession>
<name>A0ACC2UBK1_9FUNG</name>
<dbReference type="Proteomes" id="UP001165960">
    <property type="component" value="Unassembled WGS sequence"/>
</dbReference>
<comment type="caution">
    <text evidence="1">The sequence shown here is derived from an EMBL/GenBank/DDBJ whole genome shotgun (WGS) entry which is preliminary data.</text>
</comment>
<protein>
    <submittedName>
        <fullName evidence="1">Uncharacterized protein</fullName>
    </submittedName>
</protein>
<evidence type="ECO:0000313" key="1">
    <source>
        <dbReference type="EMBL" id="KAJ9084105.1"/>
    </source>
</evidence>
<evidence type="ECO:0000313" key="2">
    <source>
        <dbReference type="Proteomes" id="UP001165960"/>
    </source>
</evidence>
<keyword evidence="2" id="KW-1185">Reference proteome</keyword>
<proteinExistence type="predicted"/>
<dbReference type="EMBL" id="QTSX02000881">
    <property type="protein sequence ID" value="KAJ9084105.1"/>
    <property type="molecule type" value="Genomic_DNA"/>
</dbReference>